<reference evidence="2 3" key="1">
    <citation type="journal article" date="2021" name="Comput. Struct. Biotechnol. J.">
        <title>De novo genome assembly of the potent medicinal plant Rehmannia glutinosa using nanopore technology.</title>
        <authorList>
            <person name="Ma L."/>
            <person name="Dong C."/>
            <person name="Song C."/>
            <person name="Wang X."/>
            <person name="Zheng X."/>
            <person name="Niu Y."/>
            <person name="Chen S."/>
            <person name="Feng W."/>
        </authorList>
    </citation>
    <scope>NUCLEOTIDE SEQUENCE [LARGE SCALE GENOMIC DNA]</scope>
    <source>
        <strain evidence="2">DH-2019</strain>
    </source>
</reference>
<dbReference type="Proteomes" id="UP001318860">
    <property type="component" value="Unassembled WGS sequence"/>
</dbReference>
<name>A0ABR0UPH1_REHGL</name>
<dbReference type="EMBL" id="JABTTQ020002361">
    <property type="protein sequence ID" value="KAK6124583.1"/>
    <property type="molecule type" value="Genomic_DNA"/>
</dbReference>
<feature type="region of interest" description="Disordered" evidence="1">
    <location>
        <begin position="21"/>
        <end position="41"/>
    </location>
</feature>
<comment type="caution">
    <text evidence="2">The sequence shown here is derived from an EMBL/GenBank/DDBJ whole genome shotgun (WGS) entry which is preliminary data.</text>
</comment>
<keyword evidence="3" id="KW-1185">Reference proteome</keyword>
<evidence type="ECO:0000313" key="2">
    <source>
        <dbReference type="EMBL" id="KAK6124583.1"/>
    </source>
</evidence>
<feature type="compositionally biased region" description="Basic residues" evidence="1">
    <location>
        <begin position="447"/>
        <end position="468"/>
    </location>
</feature>
<sequence length="468" mass="52487">MADYDFEAPSFSLGLDLDLHSEPQPISQPEPFFQPAKRSSTAANLRTIEEDNDDFESPARVPYQSRAFKRLRRGPMVRLTPRPERWSLSMSGSISINDDTSRGDVYMSTLYVESGTLPGNSGCSSSKPSLHGQRIVTTESGSQWKSRKGKEVSSASASVNVEKNGSNLIFPKLTVSPLRRFQLIDSDSDDPSMIEDPGKEMPHGILSPKDKQSNCSKHADFSSMGTKRASVGKYQNEDLWKDFCSEKSSHIPTPAFDEVIEEYFTNAKNKRKPENECKDTYNETKWDEASLPPAHCYFFHKDSRIRNLVHDRLPYFFPLGAGNNQEYKQQNVSVIDYMGQFGHEVTGLTDRRRNVVKSPTRSKISVKKSQVDRISQDSGSWVNPRSCAGVQKNAGSRRVQAVSKSAGHWYTGSDGQRVYVNKNGQELTGQIAYRHYKKESGKVFKNSQKKTAAKKKTGAAKKSVPKKK</sequence>
<feature type="compositionally biased region" description="Polar residues" evidence="1">
    <location>
        <begin position="118"/>
        <end position="128"/>
    </location>
</feature>
<feature type="region of interest" description="Disordered" evidence="1">
    <location>
        <begin position="442"/>
        <end position="468"/>
    </location>
</feature>
<accession>A0ABR0UPH1</accession>
<dbReference type="PANTHER" id="PTHR38371">
    <property type="entry name" value="RHO GTPASE-ACTIVATING PROTEIN"/>
    <property type="match status" value="1"/>
</dbReference>
<proteinExistence type="predicted"/>
<protein>
    <submittedName>
        <fullName evidence="2">Uncharacterized protein</fullName>
    </submittedName>
</protein>
<feature type="region of interest" description="Disordered" evidence="1">
    <location>
        <begin position="118"/>
        <end position="149"/>
    </location>
</feature>
<evidence type="ECO:0000256" key="1">
    <source>
        <dbReference type="SAM" id="MobiDB-lite"/>
    </source>
</evidence>
<gene>
    <name evidence="2" type="ORF">DH2020_041674</name>
</gene>
<dbReference type="PANTHER" id="PTHR38371:SF1">
    <property type="entry name" value="RHO GTPASE-ACTIVATING PROTEIN"/>
    <property type="match status" value="1"/>
</dbReference>
<feature type="compositionally biased region" description="Polar residues" evidence="1">
    <location>
        <begin position="135"/>
        <end position="144"/>
    </location>
</feature>
<evidence type="ECO:0000313" key="3">
    <source>
        <dbReference type="Proteomes" id="UP001318860"/>
    </source>
</evidence>
<organism evidence="2 3">
    <name type="scientific">Rehmannia glutinosa</name>
    <name type="common">Chinese foxglove</name>
    <dbReference type="NCBI Taxonomy" id="99300"/>
    <lineage>
        <taxon>Eukaryota</taxon>
        <taxon>Viridiplantae</taxon>
        <taxon>Streptophyta</taxon>
        <taxon>Embryophyta</taxon>
        <taxon>Tracheophyta</taxon>
        <taxon>Spermatophyta</taxon>
        <taxon>Magnoliopsida</taxon>
        <taxon>eudicotyledons</taxon>
        <taxon>Gunneridae</taxon>
        <taxon>Pentapetalae</taxon>
        <taxon>asterids</taxon>
        <taxon>lamiids</taxon>
        <taxon>Lamiales</taxon>
        <taxon>Orobanchaceae</taxon>
        <taxon>Rehmannieae</taxon>
        <taxon>Rehmannia</taxon>
    </lineage>
</organism>